<feature type="transmembrane region" description="Helical" evidence="2">
    <location>
        <begin position="79"/>
        <end position="102"/>
    </location>
</feature>
<evidence type="ECO:0000256" key="2">
    <source>
        <dbReference type="SAM" id="Phobius"/>
    </source>
</evidence>
<keyword evidence="2" id="KW-0472">Membrane</keyword>
<keyword evidence="2" id="KW-1133">Transmembrane helix</keyword>
<evidence type="ECO:0000313" key="4">
    <source>
        <dbReference type="EMBL" id="CAD9581611.1"/>
    </source>
</evidence>
<gene>
    <name evidence="4" type="ORF">SMAR0320_LOCUS3652</name>
</gene>
<dbReference type="AlphaFoldDB" id="A0A7S2KNW1"/>
<name>A0A7S2KNW1_9STRA</name>
<reference evidence="4" key="1">
    <citation type="submission" date="2021-01" db="EMBL/GenBank/DDBJ databases">
        <authorList>
            <person name="Corre E."/>
            <person name="Pelletier E."/>
            <person name="Niang G."/>
            <person name="Scheremetjew M."/>
            <person name="Finn R."/>
            <person name="Kale V."/>
            <person name="Holt S."/>
            <person name="Cochrane G."/>
            <person name="Meng A."/>
            <person name="Brown T."/>
            <person name="Cohen L."/>
        </authorList>
    </citation>
    <scope>NUCLEOTIDE SEQUENCE</scope>
    <source>
        <strain evidence="4">SM1012Den-03</strain>
    </source>
</reference>
<feature type="chain" id="PRO_5031242573" description="Transmembrane protein" evidence="3">
    <location>
        <begin position="25"/>
        <end position="128"/>
    </location>
</feature>
<proteinExistence type="predicted"/>
<organism evidence="4">
    <name type="scientific">Skeletonema marinoi</name>
    <dbReference type="NCBI Taxonomy" id="267567"/>
    <lineage>
        <taxon>Eukaryota</taxon>
        <taxon>Sar</taxon>
        <taxon>Stramenopiles</taxon>
        <taxon>Ochrophyta</taxon>
        <taxon>Bacillariophyta</taxon>
        <taxon>Coscinodiscophyceae</taxon>
        <taxon>Thalassiosirophycidae</taxon>
        <taxon>Thalassiosirales</taxon>
        <taxon>Skeletonemataceae</taxon>
        <taxon>Skeletonema</taxon>
        <taxon>Skeletonema marinoi-dohrnii complex</taxon>
    </lineage>
</organism>
<feature type="region of interest" description="Disordered" evidence="1">
    <location>
        <begin position="36"/>
        <end position="69"/>
    </location>
</feature>
<dbReference type="EMBL" id="HBGZ01005280">
    <property type="protein sequence ID" value="CAD9581611.1"/>
    <property type="molecule type" value="Transcribed_RNA"/>
</dbReference>
<feature type="compositionally biased region" description="Low complexity" evidence="1">
    <location>
        <begin position="36"/>
        <end position="68"/>
    </location>
</feature>
<keyword evidence="3" id="KW-0732">Signal</keyword>
<keyword evidence="2" id="KW-0812">Transmembrane</keyword>
<protein>
    <recommendedName>
        <fullName evidence="5">Transmembrane protein</fullName>
    </recommendedName>
</protein>
<feature type="signal peptide" evidence="3">
    <location>
        <begin position="1"/>
        <end position="24"/>
    </location>
</feature>
<evidence type="ECO:0000256" key="1">
    <source>
        <dbReference type="SAM" id="MobiDB-lite"/>
    </source>
</evidence>
<evidence type="ECO:0008006" key="5">
    <source>
        <dbReference type="Google" id="ProtNLM"/>
    </source>
</evidence>
<accession>A0A7S2KNW1</accession>
<evidence type="ECO:0000256" key="3">
    <source>
        <dbReference type="SAM" id="SignalP"/>
    </source>
</evidence>
<sequence length="128" mass="13879">MRSLVALLAFIGCVVVLFPKAALGRTVPYYVYRTPPTSSPTSSPSYSHQPSLRPSMQPSLSSSSISRSFMTTEGERSSYGPVFITSLIGALLCLVGVGYALIRRKRKRSTPEPIEEDGGGWLSSFWGS</sequence>